<evidence type="ECO:0000313" key="6">
    <source>
        <dbReference type="Proteomes" id="UP000289260"/>
    </source>
</evidence>
<keyword evidence="6" id="KW-1185">Reference proteome</keyword>
<feature type="compositionally biased region" description="Basic and acidic residues" evidence="3">
    <location>
        <begin position="1"/>
        <end position="13"/>
    </location>
</feature>
<evidence type="ECO:0000256" key="3">
    <source>
        <dbReference type="SAM" id="MobiDB-lite"/>
    </source>
</evidence>
<evidence type="ECO:0000256" key="2">
    <source>
        <dbReference type="ARBA" id="ARBA00023033"/>
    </source>
</evidence>
<dbReference type="RefSeq" id="WP_130109430.1">
    <property type="nucleotide sequence ID" value="NZ_CP035806.1"/>
</dbReference>
<dbReference type="Gene3D" id="3.20.20.30">
    <property type="entry name" value="Luciferase-like domain"/>
    <property type="match status" value="1"/>
</dbReference>
<keyword evidence="2" id="KW-0503">Monooxygenase</keyword>
<gene>
    <name evidence="5" type="ORF">EVS81_05125</name>
</gene>
<dbReference type="Pfam" id="PF00296">
    <property type="entry name" value="Bac_luciferase"/>
    <property type="match status" value="1"/>
</dbReference>
<evidence type="ECO:0000256" key="1">
    <source>
        <dbReference type="ARBA" id="ARBA00023002"/>
    </source>
</evidence>
<dbReference type="GO" id="GO:0016705">
    <property type="term" value="F:oxidoreductase activity, acting on paired donors, with incorporation or reduction of molecular oxygen"/>
    <property type="evidence" value="ECO:0007669"/>
    <property type="project" value="InterPro"/>
</dbReference>
<organism evidence="5 6">
    <name type="scientific">Leucobacter triazinivorans</name>
    <dbReference type="NCBI Taxonomy" id="1784719"/>
    <lineage>
        <taxon>Bacteria</taxon>
        <taxon>Bacillati</taxon>
        <taxon>Actinomycetota</taxon>
        <taxon>Actinomycetes</taxon>
        <taxon>Micrococcales</taxon>
        <taxon>Microbacteriaceae</taxon>
        <taxon>Leucobacter</taxon>
    </lineage>
</organism>
<feature type="domain" description="Luciferase-like" evidence="4">
    <location>
        <begin position="50"/>
        <end position="343"/>
    </location>
</feature>
<dbReference type="InterPro" id="IPR050766">
    <property type="entry name" value="Bact_Lucif_Oxidored"/>
</dbReference>
<dbReference type="InterPro" id="IPR011251">
    <property type="entry name" value="Luciferase-like_dom"/>
</dbReference>
<dbReference type="EMBL" id="CP035806">
    <property type="protein sequence ID" value="QBE48292.1"/>
    <property type="molecule type" value="Genomic_DNA"/>
</dbReference>
<proteinExistence type="predicted"/>
<dbReference type="PANTHER" id="PTHR30137:SF8">
    <property type="entry name" value="BLR5498 PROTEIN"/>
    <property type="match status" value="1"/>
</dbReference>
<sequence length="380" mass="41195">MSDPRTDPARTSEPDGPAGTTPPAAPAPLRAVASATPEQLILGLDTFGDVTHTAAGEPVHHAQVIRDVVEQAVLADRLGVDAITLGEHHRDDFALSSPEIALAAIAGRTERILLGTGVTVLSSDDPVRVYERFATLDAVSSGRAEVVLGRGSFTESFPLFGYRLEDYDTLFSEKLDLFTRLRAEGPVTWSGTLRSPLAGQEVFPKTQQEDGVRAWIGVGGSPQSVLRTVQVGIPMMLAIIGGDPSRFLPFANLYRQAQRELGREPMPLGVHSPGHVAASDAEAREQLWPHFEANRNRIGGERGWPRTTRAEFEHEADAGSLYVGSAETVAQRIAATVRTLGADRFDLKYANGTMPHEQLLASIELYGREVIPRVRELLSR</sequence>
<dbReference type="PANTHER" id="PTHR30137">
    <property type="entry name" value="LUCIFERASE-LIKE MONOOXYGENASE"/>
    <property type="match status" value="1"/>
</dbReference>
<dbReference type="SUPFAM" id="SSF51679">
    <property type="entry name" value="Bacterial luciferase-like"/>
    <property type="match status" value="1"/>
</dbReference>
<dbReference type="KEGG" id="ltr:EVS81_05125"/>
<feature type="compositionally biased region" description="Low complexity" evidence="3">
    <location>
        <begin position="17"/>
        <end position="27"/>
    </location>
</feature>
<keyword evidence="1" id="KW-0560">Oxidoreductase</keyword>
<feature type="region of interest" description="Disordered" evidence="3">
    <location>
        <begin position="1"/>
        <end position="27"/>
    </location>
</feature>
<dbReference type="GO" id="GO:0005829">
    <property type="term" value="C:cytosol"/>
    <property type="evidence" value="ECO:0007669"/>
    <property type="project" value="TreeGrafter"/>
</dbReference>
<dbReference type="Proteomes" id="UP000289260">
    <property type="component" value="Chromosome"/>
</dbReference>
<dbReference type="GO" id="GO:0004497">
    <property type="term" value="F:monooxygenase activity"/>
    <property type="evidence" value="ECO:0007669"/>
    <property type="project" value="UniProtKB-KW"/>
</dbReference>
<reference evidence="5 6" key="1">
    <citation type="submission" date="2019-02" db="EMBL/GenBank/DDBJ databases">
        <authorList>
            <person name="Sun L."/>
            <person name="Pan D."/>
            <person name="Wu X."/>
        </authorList>
    </citation>
    <scope>NUCLEOTIDE SEQUENCE [LARGE SCALE GENOMIC DNA]</scope>
    <source>
        <strain evidence="5 6">JW-1</strain>
    </source>
</reference>
<evidence type="ECO:0000313" key="5">
    <source>
        <dbReference type="EMBL" id="QBE48292.1"/>
    </source>
</evidence>
<accession>A0A4P6KDJ2</accession>
<dbReference type="AlphaFoldDB" id="A0A4P6KDJ2"/>
<protein>
    <submittedName>
        <fullName evidence="5">LLM class flavin-dependent oxidoreductase</fullName>
    </submittedName>
</protein>
<evidence type="ECO:0000259" key="4">
    <source>
        <dbReference type="Pfam" id="PF00296"/>
    </source>
</evidence>
<name>A0A4P6KDJ2_9MICO</name>
<dbReference type="InterPro" id="IPR036661">
    <property type="entry name" value="Luciferase-like_sf"/>
</dbReference>
<dbReference type="InterPro" id="IPR022290">
    <property type="entry name" value="LLM_Atu2307-like"/>
</dbReference>
<dbReference type="OrthoDB" id="9776438at2"/>
<dbReference type="NCBIfam" id="TIGR03858">
    <property type="entry name" value="LLM_2I7G"/>
    <property type="match status" value="1"/>
</dbReference>